<feature type="transmembrane region" description="Helical" evidence="1">
    <location>
        <begin position="190"/>
        <end position="209"/>
    </location>
</feature>
<evidence type="ECO:0000313" key="2">
    <source>
        <dbReference type="EMBL" id="EPQ24204.1"/>
    </source>
</evidence>
<reference evidence="2 3" key="1">
    <citation type="journal article" date="2013" name="Genome Announc.">
        <title>Genome Sequence of an Epidemic Isolate of Mycobacterium abscessus subsp. bolletii from Rio de Janeiro, Brazil.</title>
        <authorList>
            <person name="Davidson R.M."/>
            <person name="Reynolds P.R."/>
            <person name="Farias-Hesson E."/>
            <person name="Duarte R.S."/>
            <person name="Jackson M."/>
            <person name="Strong M."/>
        </authorList>
    </citation>
    <scope>NUCLEOTIDE SEQUENCE [LARGE SCALE GENOMIC DNA]</scope>
    <source>
        <strain evidence="2 3">CRM-0020</strain>
    </source>
</reference>
<feature type="transmembrane region" description="Helical" evidence="1">
    <location>
        <begin position="242"/>
        <end position="263"/>
    </location>
</feature>
<feature type="transmembrane region" description="Helical" evidence="1">
    <location>
        <begin position="283"/>
        <end position="304"/>
    </location>
</feature>
<name>A0A829HWP0_9MYCO</name>
<feature type="transmembrane region" description="Helical" evidence="1">
    <location>
        <begin position="347"/>
        <end position="368"/>
    </location>
</feature>
<dbReference type="AlphaFoldDB" id="A0A829HWP0"/>
<feature type="transmembrane region" description="Helical" evidence="1">
    <location>
        <begin position="158"/>
        <end position="178"/>
    </location>
</feature>
<keyword evidence="1" id="KW-0812">Transmembrane</keyword>
<protein>
    <submittedName>
        <fullName evidence="2">Uncharacterized protein</fullName>
    </submittedName>
</protein>
<evidence type="ECO:0000313" key="3">
    <source>
        <dbReference type="Proteomes" id="UP000014969"/>
    </source>
</evidence>
<gene>
    <name evidence="2" type="ORF">J108_07775</name>
</gene>
<feature type="transmembrane region" description="Helical" evidence="1">
    <location>
        <begin position="71"/>
        <end position="91"/>
    </location>
</feature>
<evidence type="ECO:0000256" key="1">
    <source>
        <dbReference type="SAM" id="Phobius"/>
    </source>
</evidence>
<sequence length="389" mass="40841">MEVEMSAGASTASSGTQQTSRITNAVIERYAPLGAYGVLLGSLVGATGTTWDVQWHSDVGPDTFFTLPHLFLYSGSAISGIVSLTMVLMVTGAQRAGEQVPRWVGGVPIRVFGGRFTAPLGFLLSGCGAASFLLYGLLDLWWHTVYGFDAVLASPPHFALFVSGTVTDLGSIVTFAAARRFRWGTAGLMAQSSLVAAMTAVPFSALYLFKFDFNPISLGSAFIVPLVLLIVAGVLRSPLAPFGVAVIMGALQAAFWWFSPWAAREYAAAVGLPLRDDLWGGAPAIPAMMPMFLVVFAAVAAGLLQLAKERAWQRRSMTVIGAILGSLAGLGYLLQGALVYRQGTETLSSYLTVGVIGLILGALAGFLAQRIALMLRAPGNTIDPAGAIA</sequence>
<comment type="caution">
    <text evidence="2">The sequence shown here is derived from an EMBL/GenBank/DDBJ whole genome shotgun (WGS) entry which is preliminary data.</text>
</comment>
<proteinExistence type="predicted"/>
<keyword evidence="1" id="KW-0472">Membrane</keyword>
<keyword evidence="1" id="KW-1133">Transmembrane helix</keyword>
<feature type="transmembrane region" description="Helical" evidence="1">
    <location>
        <begin position="30"/>
        <end position="51"/>
    </location>
</feature>
<dbReference type="EMBL" id="ATFQ01000015">
    <property type="protein sequence ID" value="EPQ24204.1"/>
    <property type="molecule type" value="Genomic_DNA"/>
</dbReference>
<feature type="transmembrane region" description="Helical" evidence="1">
    <location>
        <begin position="316"/>
        <end position="335"/>
    </location>
</feature>
<feature type="transmembrane region" description="Helical" evidence="1">
    <location>
        <begin position="112"/>
        <end position="138"/>
    </location>
</feature>
<dbReference type="Proteomes" id="UP000014969">
    <property type="component" value="Unassembled WGS sequence"/>
</dbReference>
<accession>A0A829HWP0</accession>
<organism evidence="2 3">
    <name type="scientific">Mycobacteroides abscessus subsp. bolletii CRM-0020</name>
    <dbReference type="NCBI Taxonomy" id="1306401"/>
    <lineage>
        <taxon>Bacteria</taxon>
        <taxon>Bacillati</taxon>
        <taxon>Actinomycetota</taxon>
        <taxon>Actinomycetes</taxon>
        <taxon>Mycobacteriales</taxon>
        <taxon>Mycobacteriaceae</taxon>
        <taxon>Mycobacteroides</taxon>
        <taxon>Mycobacteroides abscessus</taxon>
    </lineage>
</organism>
<feature type="transmembrane region" description="Helical" evidence="1">
    <location>
        <begin position="215"/>
        <end position="235"/>
    </location>
</feature>